<evidence type="ECO:0000313" key="7">
    <source>
        <dbReference type="EMBL" id="MBI3539515.1"/>
    </source>
</evidence>
<dbReference type="CDD" id="cd14014">
    <property type="entry name" value="STKc_PknB_like"/>
    <property type="match status" value="1"/>
</dbReference>
<dbReference type="Pfam" id="PF00069">
    <property type="entry name" value="Pkinase"/>
    <property type="match status" value="1"/>
</dbReference>
<evidence type="ECO:0000313" key="8">
    <source>
        <dbReference type="Proteomes" id="UP000807850"/>
    </source>
</evidence>
<dbReference type="InterPro" id="IPR008271">
    <property type="entry name" value="Ser/Thr_kinase_AS"/>
</dbReference>
<proteinExistence type="predicted"/>
<dbReference type="EMBL" id="JACQAY010000140">
    <property type="protein sequence ID" value="MBI3539515.1"/>
    <property type="molecule type" value="Genomic_DNA"/>
</dbReference>
<dbReference type="PANTHER" id="PTHR24351">
    <property type="entry name" value="RIBOSOMAL PROTEIN S6 KINASE"/>
    <property type="match status" value="1"/>
</dbReference>
<dbReference type="GO" id="GO:0004674">
    <property type="term" value="F:protein serine/threonine kinase activity"/>
    <property type="evidence" value="ECO:0007669"/>
    <property type="project" value="UniProtKB-KW"/>
</dbReference>
<dbReference type="PROSITE" id="PS00108">
    <property type="entry name" value="PROTEIN_KINASE_ST"/>
    <property type="match status" value="1"/>
</dbReference>
<dbReference type="SMART" id="SM00220">
    <property type="entry name" value="S_TKc"/>
    <property type="match status" value="1"/>
</dbReference>
<comment type="caution">
    <text evidence="7">The sequence shown here is derived from an EMBL/GenBank/DDBJ whole genome shotgun (WGS) entry which is preliminary data.</text>
</comment>
<organism evidence="7 8">
    <name type="scientific">Eiseniibacteriota bacterium</name>
    <dbReference type="NCBI Taxonomy" id="2212470"/>
    <lineage>
        <taxon>Bacteria</taxon>
        <taxon>Candidatus Eiseniibacteriota</taxon>
    </lineage>
</organism>
<evidence type="ECO:0000259" key="6">
    <source>
        <dbReference type="PROSITE" id="PS50011"/>
    </source>
</evidence>
<dbReference type="InterPro" id="IPR000719">
    <property type="entry name" value="Prot_kinase_dom"/>
</dbReference>
<sequence>AAARDGWLASARRALALRHPHIVATLDVCDTGDMAFVAMEIVGRRTLRERVEHGPVPLRETLATGRAVAAALAFAHGLGVLHADLKPENVLLAANGAAKVADFCTQAVADGGPRTLDATPEYMAPETALGRPPEAATDAYGLGLLLYEMISGHPPFGGAQVAAVATRVASEPPPPLPAATPTALQELIEALLAMRPADRPRAAEAADRLAAMGGA</sequence>
<evidence type="ECO:0000256" key="2">
    <source>
        <dbReference type="ARBA" id="ARBA00022679"/>
    </source>
</evidence>
<accession>A0A9D6L9L2</accession>
<dbReference type="Proteomes" id="UP000807850">
    <property type="component" value="Unassembled WGS sequence"/>
</dbReference>
<dbReference type="SUPFAM" id="SSF56112">
    <property type="entry name" value="Protein kinase-like (PK-like)"/>
    <property type="match status" value="1"/>
</dbReference>
<keyword evidence="1 7" id="KW-0723">Serine/threonine-protein kinase</keyword>
<keyword evidence="3" id="KW-0547">Nucleotide-binding</keyword>
<feature type="non-terminal residue" evidence="7">
    <location>
        <position position="1"/>
    </location>
</feature>
<gene>
    <name evidence="7" type="ORF">HY076_04525</name>
</gene>
<protein>
    <submittedName>
        <fullName evidence="7">Serine/threonine protein kinase</fullName>
    </submittedName>
</protein>
<keyword evidence="4 7" id="KW-0418">Kinase</keyword>
<evidence type="ECO:0000256" key="4">
    <source>
        <dbReference type="ARBA" id="ARBA00022777"/>
    </source>
</evidence>
<keyword evidence="5" id="KW-0067">ATP-binding</keyword>
<dbReference type="GO" id="GO:0005524">
    <property type="term" value="F:ATP binding"/>
    <property type="evidence" value="ECO:0007669"/>
    <property type="project" value="UniProtKB-KW"/>
</dbReference>
<evidence type="ECO:0000256" key="1">
    <source>
        <dbReference type="ARBA" id="ARBA00022527"/>
    </source>
</evidence>
<dbReference type="Gene3D" id="1.10.510.10">
    <property type="entry name" value="Transferase(Phosphotransferase) domain 1"/>
    <property type="match status" value="1"/>
</dbReference>
<evidence type="ECO:0000256" key="3">
    <source>
        <dbReference type="ARBA" id="ARBA00022741"/>
    </source>
</evidence>
<dbReference type="AlphaFoldDB" id="A0A9D6L9L2"/>
<evidence type="ECO:0000256" key="5">
    <source>
        <dbReference type="ARBA" id="ARBA00022840"/>
    </source>
</evidence>
<reference evidence="7" key="1">
    <citation type="submission" date="2020-07" db="EMBL/GenBank/DDBJ databases">
        <title>Huge and variable diversity of episymbiotic CPR bacteria and DPANN archaea in groundwater ecosystems.</title>
        <authorList>
            <person name="He C.Y."/>
            <person name="Keren R."/>
            <person name="Whittaker M."/>
            <person name="Farag I.F."/>
            <person name="Doudna J."/>
            <person name="Cate J.H.D."/>
            <person name="Banfield J.F."/>
        </authorList>
    </citation>
    <scope>NUCLEOTIDE SEQUENCE</scope>
    <source>
        <strain evidence="7">NC_groundwater_928_Pr1_S-0.2um_72_17</strain>
    </source>
</reference>
<name>A0A9D6L9L2_UNCEI</name>
<feature type="domain" description="Protein kinase" evidence="6">
    <location>
        <begin position="1"/>
        <end position="212"/>
    </location>
</feature>
<keyword evidence="2" id="KW-0808">Transferase</keyword>
<dbReference type="InterPro" id="IPR011009">
    <property type="entry name" value="Kinase-like_dom_sf"/>
</dbReference>
<dbReference type="PROSITE" id="PS50011">
    <property type="entry name" value="PROTEIN_KINASE_DOM"/>
    <property type="match status" value="1"/>
</dbReference>